<dbReference type="PROSITE" id="PS00444">
    <property type="entry name" value="POLYPRENYL_SYNTHASE_2"/>
    <property type="match status" value="1"/>
</dbReference>
<dbReference type="PANTHER" id="PTHR12001">
    <property type="entry name" value="GERANYLGERANYL PYROPHOSPHATE SYNTHASE"/>
    <property type="match status" value="1"/>
</dbReference>
<dbReference type="AlphaFoldDB" id="J9D602"/>
<keyword evidence="5" id="KW-0460">Magnesium</keyword>
<dbReference type="SFLD" id="SFLDS00005">
    <property type="entry name" value="Isoprenoid_Synthase_Type_I"/>
    <property type="match status" value="1"/>
</dbReference>
<dbReference type="GO" id="GO:0008299">
    <property type="term" value="P:isoprenoid biosynthetic process"/>
    <property type="evidence" value="ECO:0007669"/>
    <property type="project" value="InterPro"/>
</dbReference>
<dbReference type="GO" id="GO:0004659">
    <property type="term" value="F:prenyltransferase activity"/>
    <property type="evidence" value="ECO:0007669"/>
    <property type="project" value="InterPro"/>
</dbReference>
<evidence type="ECO:0000313" key="6">
    <source>
        <dbReference type="EMBL" id="EJX08126.1"/>
    </source>
</evidence>
<evidence type="ECO:0000256" key="4">
    <source>
        <dbReference type="ARBA" id="ARBA00022723"/>
    </source>
</evidence>
<accession>J9D602</accession>
<dbReference type="Gene3D" id="1.10.600.10">
    <property type="entry name" value="Farnesyl Diphosphate Synthase"/>
    <property type="match status" value="1"/>
</dbReference>
<comment type="caution">
    <text evidence="6">The sequence shown here is derived from an EMBL/GenBank/DDBJ whole genome shotgun (WGS) entry which is preliminary data.</text>
</comment>
<sequence length="324" mass="35679">MDELSFIRQPVAQDLENYKTMFDNTLTHEDDFLGRALSYLKGRKGKMMRPLLVLLVAKELGAVKECTLRSAVTLELLHTASLVHDDVVDESDERRGQASANSVYGNKIAVLLGDYLLSKALHQAALTGSLDCVEIIAKLGATLSEGEVFQLANIRNEAITEAAYFRIIQNKTAELFATCAELGALSAGADPAFVNNARELGNLLGICFQIRDDIFDYYEDSKIGKPTGNDMAEGKMTLPVIYALQHCDDPAMHQLASKIKRGDASPEEIRRMVNFAKEAGGIDYAVEVMEAYHQKAMAHLGAFKNEAVRNALQAYLDFVIGRKI</sequence>
<evidence type="ECO:0000256" key="3">
    <source>
        <dbReference type="ARBA" id="ARBA00022679"/>
    </source>
</evidence>
<evidence type="ECO:0000256" key="2">
    <source>
        <dbReference type="ARBA" id="ARBA00006706"/>
    </source>
</evidence>
<evidence type="ECO:0000256" key="5">
    <source>
        <dbReference type="ARBA" id="ARBA00022842"/>
    </source>
</evidence>
<dbReference type="CDD" id="cd00685">
    <property type="entry name" value="Trans_IPPS_HT"/>
    <property type="match status" value="1"/>
</dbReference>
<dbReference type="EMBL" id="AMCI01000699">
    <property type="protein sequence ID" value="EJX08126.1"/>
    <property type="molecule type" value="Genomic_DNA"/>
</dbReference>
<dbReference type="Pfam" id="PF00348">
    <property type="entry name" value="polyprenyl_synt"/>
    <property type="match status" value="1"/>
</dbReference>
<dbReference type="SUPFAM" id="SSF48576">
    <property type="entry name" value="Terpenoid synthases"/>
    <property type="match status" value="1"/>
</dbReference>
<protein>
    <submittedName>
        <fullName evidence="6">Trans-hexaprenyltranstransferase</fullName>
    </submittedName>
</protein>
<dbReference type="PROSITE" id="PS00723">
    <property type="entry name" value="POLYPRENYL_SYNTHASE_1"/>
    <property type="match status" value="1"/>
</dbReference>
<reference evidence="6" key="1">
    <citation type="journal article" date="2012" name="PLoS ONE">
        <title>Gene sets for utilization of primary and secondary nutrition supplies in the distal gut of endangered iberian lynx.</title>
        <authorList>
            <person name="Alcaide M."/>
            <person name="Messina E."/>
            <person name="Richter M."/>
            <person name="Bargiela R."/>
            <person name="Peplies J."/>
            <person name="Huws S.A."/>
            <person name="Newbold C.J."/>
            <person name="Golyshin P.N."/>
            <person name="Simon M.A."/>
            <person name="Lopez G."/>
            <person name="Yakimov M.M."/>
            <person name="Ferrer M."/>
        </authorList>
    </citation>
    <scope>NUCLEOTIDE SEQUENCE</scope>
</reference>
<organism evidence="6">
    <name type="scientific">gut metagenome</name>
    <dbReference type="NCBI Taxonomy" id="749906"/>
    <lineage>
        <taxon>unclassified sequences</taxon>
        <taxon>metagenomes</taxon>
        <taxon>organismal metagenomes</taxon>
    </lineage>
</organism>
<comment type="similarity">
    <text evidence="2">Belongs to the FPP/GGPP synthase family.</text>
</comment>
<keyword evidence="4" id="KW-0479">Metal-binding</keyword>
<comment type="cofactor">
    <cofactor evidence="1">
        <name>Mg(2+)</name>
        <dbReference type="ChEBI" id="CHEBI:18420"/>
    </cofactor>
</comment>
<name>J9D602_9ZZZZ</name>
<gene>
    <name evidence="6" type="ORF">EVA_03764</name>
</gene>
<dbReference type="GO" id="GO:0046872">
    <property type="term" value="F:metal ion binding"/>
    <property type="evidence" value="ECO:0007669"/>
    <property type="project" value="UniProtKB-KW"/>
</dbReference>
<proteinExistence type="inferred from homology"/>
<dbReference type="PANTHER" id="PTHR12001:SF69">
    <property type="entry name" value="ALL TRANS-POLYPRENYL-DIPHOSPHATE SYNTHASE PDSS1"/>
    <property type="match status" value="1"/>
</dbReference>
<dbReference type="InterPro" id="IPR000092">
    <property type="entry name" value="Polyprenyl_synt"/>
</dbReference>
<evidence type="ECO:0000256" key="1">
    <source>
        <dbReference type="ARBA" id="ARBA00001946"/>
    </source>
</evidence>
<keyword evidence="3 6" id="KW-0808">Transferase</keyword>
<dbReference type="InterPro" id="IPR033749">
    <property type="entry name" value="Polyprenyl_synt_CS"/>
</dbReference>
<dbReference type="InterPro" id="IPR008949">
    <property type="entry name" value="Isoprenoid_synthase_dom_sf"/>
</dbReference>